<dbReference type="GO" id="GO:0004674">
    <property type="term" value="F:protein serine/threonine kinase activity"/>
    <property type="evidence" value="ECO:0007669"/>
    <property type="project" value="UniProtKB-KW"/>
</dbReference>
<dbReference type="InterPro" id="IPR011009">
    <property type="entry name" value="Kinase-like_dom_sf"/>
</dbReference>
<feature type="repeat" description="ANK" evidence="3">
    <location>
        <begin position="557"/>
        <end position="590"/>
    </location>
</feature>
<dbReference type="InterPro" id="IPR008271">
    <property type="entry name" value="Ser/Thr_kinase_AS"/>
</dbReference>
<dbReference type="PRINTS" id="PR01415">
    <property type="entry name" value="ANKYRIN"/>
</dbReference>
<dbReference type="SUPFAM" id="SSF56112">
    <property type="entry name" value="Protein kinase-like (PK-like)"/>
    <property type="match status" value="1"/>
</dbReference>
<dbReference type="SMART" id="SM00248">
    <property type="entry name" value="ANK"/>
    <property type="match status" value="14"/>
</dbReference>
<dbReference type="AlphaFoldDB" id="A0A067BJV0"/>
<dbReference type="InterPro" id="IPR036770">
    <property type="entry name" value="Ankyrin_rpt-contain_sf"/>
</dbReference>
<dbReference type="EMBL" id="KK583404">
    <property type="protein sequence ID" value="KDO18699.1"/>
    <property type="molecule type" value="Genomic_DNA"/>
</dbReference>
<feature type="repeat" description="ANK" evidence="3">
    <location>
        <begin position="303"/>
        <end position="325"/>
    </location>
</feature>
<keyword evidence="6" id="KW-1185">Reference proteome</keyword>
<feature type="repeat" description="ANK" evidence="3">
    <location>
        <begin position="67"/>
        <end position="99"/>
    </location>
</feature>
<feature type="repeat" description="ANK" evidence="3">
    <location>
        <begin position="269"/>
        <end position="301"/>
    </location>
</feature>
<dbReference type="InterPro" id="IPR002110">
    <property type="entry name" value="Ankyrin_rpt"/>
</dbReference>
<dbReference type="Gene3D" id="1.10.510.10">
    <property type="entry name" value="Transferase(Phosphotransferase) domain 1"/>
    <property type="match status" value="1"/>
</dbReference>
<feature type="repeat" description="ANK" evidence="3">
    <location>
        <begin position="591"/>
        <end position="617"/>
    </location>
</feature>
<reference evidence="5 6" key="1">
    <citation type="journal article" date="2013" name="PLoS Genet.">
        <title>Distinctive expansion of potential virulence genes in the genome of the oomycete fish pathogen Saprolegnia parasitica.</title>
        <authorList>
            <person name="Jiang R.H."/>
            <person name="de Bruijn I."/>
            <person name="Haas B.J."/>
            <person name="Belmonte R."/>
            <person name="Lobach L."/>
            <person name="Christie J."/>
            <person name="van den Ackerveken G."/>
            <person name="Bottin A."/>
            <person name="Bulone V."/>
            <person name="Diaz-Moreno S.M."/>
            <person name="Dumas B."/>
            <person name="Fan L."/>
            <person name="Gaulin E."/>
            <person name="Govers F."/>
            <person name="Grenville-Briggs L.J."/>
            <person name="Horner N.R."/>
            <person name="Levin J.Z."/>
            <person name="Mammella M."/>
            <person name="Meijer H.J."/>
            <person name="Morris P."/>
            <person name="Nusbaum C."/>
            <person name="Oome S."/>
            <person name="Phillips A.J."/>
            <person name="van Rooyen D."/>
            <person name="Rzeszutek E."/>
            <person name="Saraiva M."/>
            <person name="Secombes C.J."/>
            <person name="Seidl M.F."/>
            <person name="Snel B."/>
            <person name="Stassen J.H."/>
            <person name="Sykes S."/>
            <person name="Tripathy S."/>
            <person name="van den Berg H."/>
            <person name="Vega-Arreguin J.C."/>
            <person name="Wawra S."/>
            <person name="Young S.K."/>
            <person name="Zeng Q."/>
            <person name="Dieguez-Uribeondo J."/>
            <person name="Russ C."/>
            <person name="Tyler B.M."/>
            <person name="van West P."/>
        </authorList>
    </citation>
    <scope>NUCLEOTIDE SEQUENCE [LARGE SCALE GENOMIC DNA]</scope>
    <source>
        <strain evidence="5 6">CBS 223.65</strain>
    </source>
</reference>
<dbReference type="PANTHER" id="PTHR24198:SF165">
    <property type="entry name" value="ANKYRIN REPEAT-CONTAINING PROTEIN-RELATED"/>
    <property type="match status" value="1"/>
</dbReference>
<keyword evidence="5" id="KW-0808">Transferase</keyword>
<dbReference type="GeneID" id="24137625"/>
<evidence type="ECO:0000313" key="6">
    <source>
        <dbReference type="Proteomes" id="UP000030745"/>
    </source>
</evidence>
<dbReference type="PROSITE" id="PS00108">
    <property type="entry name" value="PROTEIN_KINASE_ST"/>
    <property type="match status" value="1"/>
</dbReference>
<accession>A0A067BJV0</accession>
<dbReference type="SUPFAM" id="SSF48403">
    <property type="entry name" value="Ankyrin repeat"/>
    <property type="match status" value="3"/>
</dbReference>
<dbReference type="STRING" id="695850.A0A067BJV0"/>
<evidence type="ECO:0000256" key="2">
    <source>
        <dbReference type="ARBA" id="ARBA00023043"/>
    </source>
</evidence>
<dbReference type="Pfam" id="PF12796">
    <property type="entry name" value="Ank_2"/>
    <property type="match status" value="4"/>
</dbReference>
<evidence type="ECO:0000313" key="5">
    <source>
        <dbReference type="EMBL" id="KDO18699.1"/>
    </source>
</evidence>
<dbReference type="PROSITE" id="PS50011">
    <property type="entry name" value="PROTEIN_KINASE_DOM"/>
    <property type="match status" value="1"/>
</dbReference>
<evidence type="ECO:0000256" key="1">
    <source>
        <dbReference type="ARBA" id="ARBA00022737"/>
    </source>
</evidence>
<dbReference type="RefSeq" id="XP_012210592.1">
    <property type="nucleotide sequence ID" value="XM_012355202.1"/>
</dbReference>
<dbReference type="VEuPathDB" id="FungiDB:SPRG_15954"/>
<name>A0A067BJV0_SAPPC</name>
<evidence type="ECO:0000256" key="3">
    <source>
        <dbReference type="PROSITE-ProRule" id="PRU00023"/>
    </source>
</evidence>
<gene>
    <name evidence="5" type="ORF">SPRG_15954</name>
</gene>
<dbReference type="OrthoDB" id="46760at2759"/>
<dbReference type="PRINTS" id="PR00109">
    <property type="entry name" value="TYRKINASE"/>
</dbReference>
<dbReference type="GO" id="GO:0005524">
    <property type="term" value="F:ATP binding"/>
    <property type="evidence" value="ECO:0007669"/>
    <property type="project" value="InterPro"/>
</dbReference>
<dbReference type="SMART" id="SM00220">
    <property type="entry name" value="S_TKc"/>
    <property type="match status" value="1"/>
</dbReference>
<feature type="repeat" description="ANK" evidence="3">
    <location>
        <begin position="405"/>
        <end position="437"/>
    </location>
</feature>
<dbReference type="PANTHER" id="PTHR24198">
    <property type="entry name" value="ANKYRIN REPEAT AND PROTEIN KINASE DOMAIN-CONTAINING PROTEIN"/>
    <property type="match status" value="1"/>
</dbReference>
<organism evidence="5 6">
    <name type="scientific">Saprolegnia parasitica (strain CBS 223.65)</name>
    <dbReference type="NCBI Taxonomy" id="695850"/>
    <lineage>
        <taxon>Eukaryota</taxon>
        <taxon>Sar</taxon>
        <taxon>Stramenopiles</taxon>
        <taxon>Oomycota</taxon>
        <taxon>Saprolegniomycetes</taxon>
        <taxon>Saprolegniales</taxon>
        <taxon>Saprolegniaceae</taxon>
        <taxon>Saprolegnia</taxon>
    </lineage>
</organism>
<keyword evidence="2 3" id="KW-0040">ANK repeat</keyword>
<sequence length="1032" mass="110940">MWKKQKELLDAIMHGRLDDVKRLVEEKGVNPNYDNGFALRAATLQGHTNAVDYLLKKNASTEFCTPFGYTPLIFAAQHNYLKIVRLLLDANADINAKTNYNKTALDIAVEEGHNDVAQLLRSHPQRKINNLLPTSHERIQDAIHLIKEPHTDVNLRDGNFVPLLHLVTDTGNMELLQTLLEEPALDVNATDKDEQMALARAMAKNDMAAVVALLKANASLGQLSEAQLRALIEADLSGNALLQAASTNNASRVEGLILAGVRPGTTNKDGASALHVAAANGNDAIVQLLLAKDASLSLQSDHRGNLPLHLAAAHGHLTIVDHLLKDSTLSSGLDCTNNAGEEPLFAAAKTGHDTVVKRLLEAKAKTNTTATDGSTLLHAAALGGSVIILRHLRSHFSTVDVCDERGQTPLHVAAKQGHDTAVQFLLGANASVFATSSDDATPRMLATAPTVLTILRDAEARAHAEERTLANAIGARHWKQVQRLMLDGVAVTDADDVDTIVDEWLATGDPSLLQAIAAGPKELAQKALHAAAVSNKVRLVMRLLHASSSDLDVVSNTGPSPLHGAAREGKTAVLTHLLARARVPINTKNEEGYTALALAVRNNKSLSVQLLLSVGADPMIPMPDGTSLVQMASAGLPTTRNVLAALFETFGVVLAPDDAPWDEALAQALVHAVRNGDERAVRCLLDADAKVSTLLPNGQTLLAAAIQADYDAIARLLFQPLYPEAVTASLADVELGAGIFSHSNVLVVKATYQGKAAVLKGPTTHVQRIADSFQNEVDNMRVCSSPYVLPLLAILDTKTREPLLGIEHDVLNSPAMVMEYMDQGDLSKYLKAKRDGRPLALELSTIEVALVVARALADLHRRNMMHRDVKSLNIFLSRTHYIRLGDLGSARTLDPNNTMTSNAGTPYWIAPEVLRDPEHAGEGRIYTTAADIYSFGVVLTELDTRDVPYHDVVGPKRGSILSKVLAGELRPTMSATCPRWLHTLANQCMAFDPTNRPTADAIVQELLLHRHDDAPARTDGVLVPSPNTSATA</sequence>
<keyword evidence="5" id="KW-0418">Kinase</keyword>
<dbReference type="InterPro" id="IPR000719">
    <property type="entry name" value="Prot_kinase_dom"/>
</dbReference>
<evidence type="ECO:0000259" key="4">
    <source>
        <dbReference type="PROSITE" id="PS50011"/>
    </source>
</evidence>
<dbReference type="Proteomes" id="UP000030745">
    <property type="component" value="Unassembled WGS sequence"/>
</dbReference>
<feature type="repeat" description="ANK" evidence="3">
    <location>
        <begin position="372"/>
        <end position="404"/>
    </location>
</feature>
<dbReference type="KEGG" id="spar:SPRG_15954"/>
<dbReference type="InterPro" id="IPR001245">
    <property type="entry name" value="Ser-Thr/Tyr_kinase_cat_dom"/>
</dbReference>
<dbReference type="PROSITE" id="PS50088">
    <property type="entry name" value="ANK_REPEAT"/>
    <property type="match status" value="8"/>
</dbReference>
<dbReference type="OMA" id="NASTEFC"/>
<keyword evidence="5" id="KW-0723">Serine/threonine-protein kinase</keyword>
<feature type="repeat" description="ANK" evidence="3">
    <location>
        <begin position="339"/>
        <end position="371"/>
    </location>
</feature>
<dbReference type="Gene3D" id="1.25.40.20">
    <property type="entry name" value="Ankyrin repeat-containing domain"/>
    <property type="match status" value="7"/>
</dbReference>
<feature type="domain" description="Protein kinase" evidence="4">
    <location>
        <begin position="729"/>
        <end position="1008"/>
    </location>
</feature>
<dbReference type="PROSITE" id="PS50297">
    <property type="entry name" value="ANK_REP_REGION"/>
    <property type="match status" value="6"/>
</dbReference>
<keyword evidence="1" id="KW-0677">Repeat</keyword>
<proteinExistence type="predicted"/>
<protein>
    <submittedName>
        <fullName evidence="5">Serine/threonine protein kinase</fullName>
    </submittedName>
</protein>
<dbReference type="Pfam" id="PF00069">
    <property type="entry name" value="Pkinase"/>
    <property type="match status" value="1"/>
</dbReference>